<comment type="caution">
    <text evidence="10">The sequence shown here is derived from an EMBL/GenBank/DDBJ whole genome shotgun (WGS) entry which is preliminary data.</text>
</comment>
<dbReference type="PRINTS" id="PR00132">
    <property type="entry name" value="GLHYDRLASE2"/>
</dbReference>
<organism evidence="10 11">
    <name type="scientific">Flavobacterium azizsancarii</name>
    <dbReference type="NCBI Taxonomy" id="2961580"/>
    <lineage>
        <taxon>Bacteria</taxon>
        <taxon>Pseudomonadati</taxon>
        <taxon>Bacteroidota</taxon>
        <taxon>Flavobacteriia</taxon>
        <taxon>Flavobacteriales</taxon>
        <taxon>Flavobacteriaceae</taxon>
        <taxon>Flavobacterium</taxon>
    </lineage>
</organism>
<dbReference type="Pfam" id="PF00703">
    <property type="entry name" value="Glyco_hydro_2"/>
    <property type="match status" value="1"/>
</dbReference>
<dbReference type="InterPro" id="IPR036156">
    <property type="entry name" value="Beta-gal/glucu_dom_sf"/>
</dbReference>
<comment type="similarity">
    <text evidence="1">Belongs to the glycosyl hydrolase 2 family.</text>
</comment>
<sequence>MFKKKILLPVFLFSCLSAFSQISFGDSKKINNNWKFNLQDTPEAQKQAYDDSKWQSVSVPHDWSVKGQLSPTLASCTGYLPGGIGWYRKSVTIPQNKTGEKVYLYFEGVYNRSEVFINGHSLGKRPNGYISFAYDATPYVKYGGENTISVRVDHSQSADSRWYTGSGIYRDVWLVYSNPVHIAQWGVYAYPEVKKGRGTLNVEVEVENGSAVKSTLTVINELISKDGKSVEKSSTKVDVAANKNEKISTKINVKDPQLWDLENPNLYQLKTTVFKDGKLIDETVTKTGFRDFKFDSNNGFALNGKWMKMKGVCLHHDAGVLGSAVPREVWETRLKTLKEIGVNAIRTSHNPQAPVFYELCDELGLLVLNEAYDEWEFPKRKWLEGWNYGTPGFEGTFDIFADYGEKDLEDFVRRDRNHLSVFAWSIGNEVDYPNDPYSHPVLDKGKEGFGQAAYGGYKKDAPDAMRLGVIAKRLVAAVKKYDESRPTTAGLAGVAMSNETEYPGVLDITGYNYTESKYQSDHEKYPNRVIFGSENVHDMEPWLAVKNNKHIFGQFLWTGIDYLGESGRWPSRGFYSGLVDFAGVIKPRGYFRQSLWSDKPMTYVGTYPLKDVKDISKDAWAIWNYTQGEKIRVVVYTNAAKARLELNGKVVGETKAYDQKTGIIYWDIPFAAGKLEAVGLSKDDKEVSRYSITTTQQPVELAIADKNIIITKDKGVAKIMVQVQDQNGLPVMLSDNEVTCTITGPGVLLGLEAGNNSDMTDYTDNVQRVYHGHIAAYIQATGEAQPIKVTFTSQWLKPVEVTINVK</sequence>
<dbReference type="Gene3D" id="3.20.20.80">
    <property type="entry name" value="Glycosidases"/>
    <property type="match status" value="1"/>
</dbReference>
<dbReference type="RefSeq" id="WP_271335924.1">
    <property type="nucleotide sequence ID" value="NZ_JAMZNK010000014.1"/>
</dbReference>
<dbReference type="PANTHER" id="PTHR42732:SF1">
    <property type="entry name" value="BETA-MANNOSIDASE"/>
    <property type="match status" value="1"/>
</dbReference>
<dbReference type="InterPro" id="IPR032311">
    <property type="entry name" value="DUF4982"/>
</dbReference>
<feature type="domain" description="Glycoside hydrolase family 2" evidence="9">
    <location>
        <begin position="704"/>
        <end position="802"/>
    </location>
</feature>
<dbReference type="InterPro" id="IPR013783">
    <property type="entry name" value="Ig-like_fold"/>
</dbReference>
<dbReference type="InterPro" id="IPR051913">
    <property type="entry name" value="GH2_Domain-Containing"/>
</dbReference>
<keyword evidence="3" id="KW-0326">Glycosidase</keyword>
<feature type="domain" description="Glycosyl hydrolases family 2 sugar binding" evidence="7">
    <location>
        <begin position="28"/>
        <end position="175"/>
    </location>
</feature>
<accession>A0ABT4WC04</accession>
<dbReference type="Pfam" id="PF02836">
    <property type="entry name" value="Glyco_hydro_2_C"/>
    <property type="match status" value="1"/>
</dbReference>
<dbReference type="Pfam" id="PF18565">
    <property type="entry name" value="Glyco_hydro2_C5"/>
    <property type="match status" value="1"/>
</dbReference>
<evidence type="ECO:0000313" key="10">
    <source>
        <dbReference type="EMBL" id="MDA6070113.1"/>
    </source>
</evidence>
<evidence type="ECO:0000259" key="8">
    <source>
        <dbReference type="Pfam" id="PF16355"/>
    </source>
</evidence>
<feature type="chain" id="PRO_5046078923" evidence="4">
    <location>
        <begin position="21"/>
        <end position="806"/>
    </location>
</feature>
<dbReference type="Pfam" id="PF02837">
    <property type="entry name" value="Glyco_hydro_2_N"/>
    <property type="match status" value="1"/>
</dbReference>
<feature type="domain" description="DUF4982" evidence="8">
    <location>
        <begin position="628"/>
        <end position="687"/>
    </location>
</feature>
<dbReference type="InterPro" id="IPR006101">
    <property type="entry name" value="Glyco_hydro_2"/>
</dbReference>
<gene>
    <name evidence="10" type="ORF">NJT12_10845</name>
</gene>
<evidence type="ECO:0000256" key="3">
    <source>
        <dbReference type="ARBA" id="ARBA00023295"/>
    </source>
</evidence>
<keyword evidence="2" id="KW-0378">Hydrolase</keyword>
<evidence type="ECO:0000256" key="2">
    <source>
        <dbReference type="ARBA" id="ARBA00022801"/>
    </source>
</evidence>
<feature type="signal peptide" evidence="4">
    <location>
        <begin position="1"/>
        <end position="20"/>
    </location>
</feature>
<dbReference type="InterPro" id="IPR040605">
    <property type="entry name" value="Glyco_hydro2_dom5"/>
</dbReference>
<dbReference type="InterPro" id="IPR008979">
    <property type="entry name" value="Galactose-bd-like_sf"/>
</dbReference>
<evidence type="ECO:0000259" key="9">
    <source>
        <dbReference type="Pfam" id="PF18565"/>
    </source>
</evidence>
<dbReference type="InterPro" id="IPR017853">
    <property type="entry name" value="GH"/>
</dbReference>
<evidence type="ECO:0000259" key="7">
    <source>
        <dbReference type="Pfam" id="PF02837"/>
    </source>
</evidence>
<dbReference type="Gene3D" id="2.60.120.260">
    <property type="entry name" value="Galactose-binding domain-like"/>
    <property type="match status" value="1"/>
</dbReference>
<dbReference type="Gene3D" id="2.60.40.10">
    <property type="entry name" value="Immunoglobulins"/>
    <property type="match status" value="3"/>
</dbReference>
<feature type="domain" description="Glycoside hydrolase family 2 catalytic" evidence="6">
    <location>
        <begin position="298"/>
        <end position="486"/>
    </location>
</feature>
<dbReference type="PANTHER" id="PTHR42732">
    <property type="entry name" value="BETA-GALACTOSIDASE"/>
    <property type="match status" value="1"/>
</dbReference>
<reference evidence="10 11" key="1">
    <citation type="journal article" date="2023" name="Chemosphere">
        <title>Whole genome analysis of Flavobacterium aziz-sancarii sp. nov., isolated from Ardley Island (Antarctica), revealed a rich resistome and bioremediation potential.</title>
        <authorList>
            <person name="Otur C."/>
            <person name="Okay S."/>
            <person name="Kurt-Kizildogan A."/>
        </authorList>
    </citation>
    <scope>NUCLEOTIDE SEQUENCE [LARGE SCALE GENOMIC DNA]</scope>
    <source>
        <strain evidence="10 11">AC</strain>
    </source>
</reference>
<evidence type="ECO:0000256" key="4">
    <source>
        <dbReference type="SAM" id="SignalP"/>
    </source>
</evidence>
<dbReference type="EMBL" id="JAMZNK010000014">
    <property type="protein sequence ID" value="MDA6070113.1"/>
    <property type="molecule type" value="Genomic_DNA"/>
</dbReference>
<dbReference type="Pfam" id="PF16355">
    <property type="entry name" value="DUF4982"/>
    <property type="match status" value="1"/>
</dbReference>
<name>A0ABT4WC04_9FLAO</name>
<keyword evidence="4" id="KW-0732">Signal</keyword>
<proteinExistence type="inferred from homology"/>
<dbReference type="SUPFAM" id="SSF49785">
    <property type="entry name" value="Galactose-binding domain-like"/>
    <property type="match status" value="1"/>
</dbReference>
<evidence type="ECO:0000259" key="5">
    <source>
        <dbReference type="Pfam" id="PF00703"/>
    </source>
</evidence>
<feature type="domain" description="Glycoside hydrolase family 2 immunoglobulin-like beta-sandwich" evidence="5">
    <location>
        <begin position="180"/>
        <end position="290"/>
    </location>
</feature>
<dbReference type="InterPro" id="IPR006103">
    <property type="entry name" value="Glyco_hydro_2_cat"/>
</dbReference>
<dbReference type="SUPFAM" id="SSF49303">
    <property type="entry name" value="beta-Galactosidase/glucuronidase domain"/>
    <property type="match status" value="1"/>
</dbReference>
<dbReference type="Proteomes" id="UP001212170">
    <property type="component" value="Unassembled WGS sequence"/>
</dbReference>
<dbReference type="InterPro" id="IPR006102">
    <property type="entry name" value="Ig-like_GH2"/>
</dbReference>
<dbReference type="InterPro" id="IPR006104">
    <property type="entry name" value="Glyco_hydro_2_N"/>
</dbReference>
<evidence type="ECO:0000256" key="1">
    <source>
        <dbReference type="ARBA" id="ARBA00007401"/>
    </source>
</evidence>
<evidence type="ECO:0000259" key="6">
    <source>
        <dbReference type="Pfam" id="PF02836"/>
    </source>
</evidence>
<keyword evidence="11" id="KW-1185">Reference proteome</keyword>
<dbReference type="SUPFAM" id="SSF51445">
    <property type="entry name" value="(Trans)glycosidases"/>
    <property type="match status" value="1"/>
</dbReference>
<protein>
    <submittedName>
        <fullName evidence="10">DUF4982 domain-containing protein</fullName>
    </submittedName>
</protein>
<evidence type="ECO:0000313" key="11">
    <source>
        <dbReference type="Proteomes" id="UP001212170"/>
    </source>
</evidence>